<evidence type="ECO:0000313" key="2">
    <source>
        <dbReference type="Ensembl" id="ENSPMGP00000009710.1"/>
    </source>
</evidence>
<evidence type="ECO:0000256" key="1">
    <source>
        <dbReference type="SAM" id="MobiDB-lite"/>
    </source>
</evidence>
<sequence>MVELYCTIVICSSSRTLRPRTLLGAVCSTTHARRSWLSSGVSWSKVLASSLPRKASWSYWKPWASSCTWSLSLVGTVTYGLRENRGYPKSSKQTPRDIHPGTCAPAKGKTDTG</sequence>
<protein>
    <recommendedName>
        <fullName evidence="4">Secreted protein</fullName>
    </recommendedName>
</protein>
<proteinExistence type="predicted"/>
<accession>A0A3B3ZYV0</accession>
<organism evidence="2 3">
    <name type="scientific">Periophthalmus magnuspinnatus</name>
    <dbReference type="NCBI Taxonomy" id="409849"/>
    <lineage>
        <taxon>Eukaryota</taxon>
        <taxon>Metazoa</taxon>
        <taxon>Chordata</taxon>
        <taxon>Craniata</taxon>
        <taxon>Vertebrata</taxon>
        <taxon>Euteleostomi</taxon>
        <taxon>Actinopterygii</taxon>
        <taxon>Neopterygii</taxon>
        <taxon>Teleostei</taxon>
        <taxon>Neoteleostei</taxon>
        <taxon>Acanthomorphata</taxon>
        <taxon>Gobiaria</taxon>
        <taxon>Gobiiformes</taxon>
        <taxon>Gobioidei</taxon>
        <taxon>Gobiidae</taxon>
        <taxon>Oxudercinae</taxon>
        <taxon>Periophthalmus</taxon>
    </lineage>
</organism>
<keyword evidence="3" id="KW-1185">Reference proteome</keyword>
<evidence type="ECO:0000313" key="3">
    <source>
        <dbReference type="Proteomes" id="UP000261520"/>
    </source>
</evidence>
<name>A0A3B3ZYV0_9GOBI</name>
<dbReference type="AlphaFoldDB" id="A0A3B3ZYV0"/>
<dbReference type="Ensembl" id="ENSPMGT00000010356.1">
    <property type="protein sequence ID" value="ENSPMGP00000009710.1"/>
    <property type="gene ID" value="ENSPMGG00000008044.1"/>
</dbReference>
<reference evidence="2" key="2">
    <citation type="submission" date="2025-09" db="UniProtKB">
        <authorList>
            <consortium name="Ensembl"/>
        </authorList>
    </citation>
    <scope>IDENTIFICATION</scope>
</reference>
<reference evidence="2" key="1">
    <citation type="submission" date="2025-08" db="UniProtKB">
        <authorList>
            <consortium name="Ensembl"/>
        </authorList>
    </citation>
    <scope>IDENTIFICATION</scope>
</reference>
<feature type="region of interest" description="Disordered" evidence="1">
    <location>
        <begin position="85"/>
        <end position="113"/>
    </location>
</feature>
<evidence type="ECO:0008006" key="4">
    <source>
        <dbReference type="Google" id="ProtNLM"/>
    </source>
</evidence>
<dbReference type="Proteomes" id="UP000261520">
    <property type="component" value="Unplaced"/>
</dbReference>